<dbReference type="EMBL" id="LR899010">
    <property type="protein sequence ID" value="CAD7083012.1"/>
    <property type="molecule type" value="Genomic_DNA"/>
</dbReference>
<dbReference type="AlphaFoldDB" id="A0A7R8ULG6"/>
<gene>
    <name evidence="1" type="ORF">HERILL_LOCUS6005</name>
</gene>
<evidence type="ECO:0000313" key="1">
    <source>
        <dbReference type="EMBL" id="CAD7083012.1"/>
    </source>
</evidence>
<protein>
    <submittedName>
        <fullName evidence="1">Uncharacterized protein</fullName>
    </submittedName>
</protein>
<proteinExistence type="predicted"/>
<name>A0A7R8ULG6_HERIL</name>
<accession>A0A7R8ULG6</accession>
<keyword evidence="2" id="KW-1185">Reference proteome</keyword>
<dbReference type="InParanoid" id="A0A7R8ULG6"/>
<evidence type="ECO:0000313" key="2">
    <source>
        <dbReference type="Proteomes" id="UP000594454"/>
    </source>
</evidence>
<dbReference type="Proteomes" id="UP000594454">
    <property type="component" value="Chromosome 2"/>
</dbReference>
<organism evidence="1 2">
    <name type="scientific">Hermetia illucens</name>
    <name type="common">Black soldier fly</name>
    <dbReference type="NCBI Taxonomy" id="343691"/>
    <lineage>
        <taxon>Eukaryota</taxon>
        <taxon>Metazoa</taxon>
        <taxon>Ecdysozoa</taxon>
        <taxon>Arthropoda</taxon>
        <taxon>Hexapoda</taxon>
        <taxon>Insecta</taxon>
        <taxon>Pterygota</taxon>
        <taxon>Neoptera</taxon>
        <taxon>Endopterygota</taxon>
        <taxon>Diptera</taxon>
        <taxon>Brachycera</taxon>
        <taxon>Stratiomyomorpha</taxon>
        <taxon>Stratiomyidae</taxon>
        <taxon>Hermetiinae</taxon>
        <taxon>Hermetia</taxon>
    </lineage>
</organism>
<reference evidence="1 2" key="1">
    <citation type="submission" date="2020-11" db="EMBL/GenBank/DDBJ databases">
        <authorList>
            <person name="Wallbank WR R."/>
            <person name="Pardo Diaz C."/>
            <person name="Kozak K."/>
            <person name="Martin S."/>
            <person name="Jiggins C."/>
            <person name="Moest M."/>
            <person name="Warren A I."/>
            <person name="Generalovic N T."/>
            <person name="Byers J.R.P. K."/>
            <person name="Montejo-Kovacevich G."/>
            <person name="Yen C E."/>
        </authorList>
    </citation>
    <scope>NUCLEOTIDE SEQUENCE [LARGE SCALE GENOMIC DNA]</scope>
</reference>
<sequence>MQKVVTPLENKTQFMVSMGKSYSEHEKPPTKAKVMIGFRGPVLRHICMDTYSAMNNLHFSLDWMYSDAVNVVNVVNVVNQLQFPLQPIYENDPLSLDNVRMFKMES</sequence>